<comment type="similarity">
    <text evidence="3 9">Belongs to the FliF family.</text>
</comment>
<feature type="transmembrane region" description="Helical" evidence="11">
    <location>
        <begin position="424"/>
        <end position="446"/>
    </location>
</feature>
<feature type="domain" description="Flagellar M-ring C-terminal" evidence="13">
    <location>
        <begin position="253"/>
        <end position="400"/>
    </location>
</feature>
<keyword evidence="14" id="KW-0969">Cilium</keyword>
<accession>A0A1H8SHT6</accession>
<keyword evidence="7 11" id="KW-0472">Membrane</keyword>
<proteinExistence type="inferred from homology"/>
<evidence type="ECO:0000256" key="10">
    <source>
        <dbReference type="SAM" id="MobiDB-lite"/>
    </source>
</evidence>
<dbReference type="InterPro" id="IPR043427">
    <property type="entry name" value="YscJ/FliF"/>
</dbReference>
<dbReference type="Pfam" id="PF01514">
    <property type="entry name" value="YscJ_FliF"/>
    <property type="match status" value="1"/>
</dbReference>
<feature type="compositionally biased region" description="Low complexity" evidence="10">
    <location>
        <begin position="326"/>
        <end position="337"/>
    </location>
</feature>
<dbReference type="InterPro" id="IPR013556">
    <property type="entry name" value="Flag_M-ring_C"/>
</dbReference>
<feature type="region of interest" description="Disordered" evidence="10">
    <location>
        <begin position="266"/>
        <end position="340"/>
    </location>
</feature>
<comment type="function">
    <text evidence="9">The M ring may be actively involved in energy transduction.</text>
</comment>
<dbReference type="EMBL" id="FOEE01000004">
    <property type="protein sequence ID" value="SEO78242.1"/>
    <property type="molecule type" value="Genomic_DNA"/>
</dbReference>
<organism evidence="14 15">
    <name type="scientific">Trujillonella endophytica</name>
    <dbReference type="NCBI Taxonomy" id="673521"/>
    <lineage>
        <taxon>Bacteria</taxon>
        <taxon>Bacillati</taxon>
        <taxon>Actinomycetota</taxon>
        <taxon>Actinomycetes</taxon>
        <taxon>Geodermatophilales</taxon>
        <taxon>Geodermatophilaceae</taxon>
        <taxon>Trujillonella</taxon>
    </lineage>
</organism>
<comment type="subcellular location">
    <subcellularLocation>
        <location evidence="1 9">Bacterial flagellum basal body</location>
    </subcellularLocation>
    <subcellularLocation>
        <location evidence="2">Cell membrane</location>
        <topology evidence="2">Multi-pass membrane protein</topology>
    </subcellularLocation>
</comment>
<evidence type="ECO:0000256" key="8">
    <source>
        <dbReference type="ARBA" id="ARBA00023143"/>
    </source>
</evidence>
<dbReference type="STRING" id="673521.SAMN05660991_01732"/>
<evidence type="ECO:0000256" key="3">
    <source>
        <dbReference type="ARBA" id="ARBA00007971"/>
    </source>
</evidence>
<gene>
    <name evidence="14" type="ORF">SAMN05660991_01732</name>
</gene>
<evidence type="ECO:0000313" key="15">
    <source>
        <dbReference type="Proteomes" id="UP000198960"/>
    </source>
</evidence>
<dbReference type="Gene3D" id="3.30.300.30">
    <property type="match status" value="1"/>
</dbReference>
<dbReference type="NCBIfam" id="TIGR00206">
    <property type="entry name" value="fliF"/>
    <property type="match status" value="1"/>
</dbReference>
<keyword evidence="5 11" id="KW-0812">Transmembrane</keyword>
<keyword evidence="15" id="KW-1185">Reference proteome</keyword>
<dbReference type="GO" id="GO:0009431">
    <property type="term" value="C:bacterial-type flagellum basal body, MS ring"/>
    <property type="evidence" value="ECO:0007669"/>
    <property type="project" value="InterPro"/>
</dbReference>
<evidence type="ECO:0000256" key="9">
    <source>
        <dbReference type="PIRNR" id="PIRNR004862"/>
    </source>
</evidence>
<keyword evidence="8 9" id="KW-0975">Bacterial flagellum</keyword>
<dbReference type="PANTHER" id="PTHR30046">
    <property type="entry name" value="FLAGELLAR M-RING PROTEIN"/>
    <property type="match status" value="1"/>
</dbReference>
<dbReference type="PRINTS" id="PR01009">
    <property type="entry name" value="FLGMRINGFLIF"/>
</dbReference>
<protein>
    <recommendedName>
        <fullName evidence="9">Flagellar M-ring protein</fullName>
    </recommendedName>
</protein>
<dbReference type="PANTHER" id="PTHR30046:SF0">
    <property type="entry name" value="FLAGELLAR M-RING PROTEIN"/>
    <property type="match status" value="1"/>
</dbReference>
<evidence type="ECO:0000256" key="5">
    <source>
        <dbReference type="ARBA" id="ARBA00022692"/>
    </source>
</evidence>
<evidence type="ECO:0000259" key="12">
    <source>
        <dbReference type="Pfam" id="PF01514"/>
    </source>
</evidence>
<reference evidence="15" key="1">
    <citation type="submission" date="2016-10" db="EMBL/GenBank/DDBJ databases">
        <authorList>
            <person name="Varghese N."/>
            <person name="Submissions S."/>
        </authorList>
    </citation>
    <scope>NUCLEOTIDE SEQUENCE [LARGE SCALE GENOMIC DNA]</scope>
    <source>
        <strain evidence="15">DSM 45413</strain>
    </source>
</reference>
<sequence>MPAALAGPLARLRSAFETISLGQKVVIGLLVAGLGLGGFFFYNWITTPTLAPLFSNLASSDASAIVEELNAAGTDYDLADGGATILVAQDQVYDLRLAMSGKGLPAGSDTGYALLDEQGITTSEFQQQKQYQRAIEGELANTLEALEGVRQAVVHVALPEDEVFATDEADPTASVLLDLAPGTQLSGEQVQSVTNLVSSSIEGMSPEQVTVSDTSGQLLSAAGQGVTAAAGDARSQMETDYENRLAANAQVILDRVLGPGHSEVSVRADLDMSQRDSTSTTHSYTEGTPPISEQNTSEEYTGSGAAVGGVLGPENAADAGTGDGDSTYTTESNTSNNAVDQTVENVVSAPGAINRLTVAVVLDDTVAGNMNQAQVQQLIGNAVGLDAARGDAISVASLAFNNDAAERAAAEMAAAREDEKNAQMWSLIKTGAIALGIGLLVLIVWLRSRRRRDDEDDEPFEFDDDVMAELERLRVASTREETQLLDRATDSRALELEAAERARVRGEISTMVSERPDEVAAMLRGWLSEVPTR</sequence>
<dbReference type="Pfam" id="PF08345">
    <property type="entry name" value="YscJ_FliF_C"/>
    <property type="match status" value="1"/>
</dbReference>
<dbReference type="GO" id="GO:0071973">
    <property type="term" value="P:bacterial-type flagellum-dependent cell motility"/>
    <property type="evidence" value="ECO:0007669"/>
    <property type="project" value="InterPro"/>
</dbReference>
<dbReference type="InterPro" id="IPR045851">
    <property type="entry name" value="AMP-bd_C_sf"/>
</dbReference>
<evidence type="ECO:0000256" key="7">
    <source>
        <dbReference type="ARBA" id="ARBA00023136"/>
    </source>
</evidence>
<evidence type="ECO:0000256" key="2">
    <source>
        <dbReference type="ARBA" id="ARBA00004651"/>
    </source>
</evidence>
<evidence type="ECO:0000313" key="14">
    <source>
        <dbReference type="EMBL" id="SEO78242.1"/>
    </source>
</evidence>
<feature type="transmembrane region" description="Helical" evidence="11">
    <location>
        <begin position="21"/>
        <end position="45"/>
    </location>
</feature>
<dbReference type="PIRSF" id="PIRSF004862">
    <property type="entry name" value="FliF"/>
    <property type="match status" value="1"/>
</dbReference>
<name>A0A1H8SHT6_9ACTN</name>
<dbReference type="Proteomes" id="UP000198960">
    <property type="component" value="Unassembled WGS sequence"/>
</dbReference>
<dbReference type="OrthoDB" id="9807026at2"/>
<keyword evidence="6 11" id="KW-1133">Transmembrane helix</keyword>
<keyword evidence="4" id="KW-1003">Cell membrane</keyword>
<dbReference type="AlphaFoldDB" id="A0A1H8SHT6"/>
<keyword evidence="14" id="KW-0282">Flagellum</keyword>
<feature type="domain" description="Flagellar M-ring N-terminal" evidence="12">
    <location>
        <begin position="46"/>
        <end position="220"/>
    </location>
</feature>
<evidence type="ECO:0000256" key="6">
    <source>
        <dbReference type="ARBA" id="ARBA00022989"/>
    </source>
</evidence>
<evidence type="ECO:0000259" key="13">
    <source>
        <dbReference type="Pfam" id="PF08345"/>
    </source>
</evidence>
<feature type="compositionally biased region" description="Polar residues" evidence="10">
    <location>
        <begin position="275"/>
        <end position="300"/>
    </location>
</feature>
<dbReference type="GO" id="GO:0003774">
    <property type="term" value="F:cytoskeletal motor activity"/>
    <property type="evidence" value="ECO:0007669"/>
    <property type="project" value="InterPro"/>
</dbReference>
<dbReference type="InterPro" id="IPR000067">
    <property type="entry name" value="FlgMring_FliF"/>
</dbReference>
<keyword evidence="14" id="KW-0966">Cell projection</keyword>
<dbReference type="RefSeq" id="WP_091942133.1">
    <property type="nucleotide sequence ID" value="NZ_FOEE01000004.1"/>
</dbReference>
<evidence type="ECO:0000256" key="1">
    <source>
        <dbReference type="ARBA" id="ARBA00004117"/>
    </source>
</evidence>
<evidence type="ECO:0000256" key="4">
    <source>
        <dbReference type="ARBA" id="ARBA00022475"/>
    </source>
</evidence>
<evidence type="ECO:0000256" key="11">
    <source>
        <dbReference type="SAM" id="Phobius"/>
    </source>
</evidence>
<dbReference type="InterPro" id="IPR006182">
    <property type="entry name" value="FliF_N_dom"/>
</dbReference>
<dbReference type="GO" id="GO:0005886">
    <property type="term" value="C:plasma membrane"/>
    <property type="evidence" value="ECO:0007669"/>
    <property type="project" value="UniProtKB-SubCell"/>
</dbReference>